<evidence type="ECO:0000313" key="1">
    <source>
        <dbReference type="EnsemblPlants" id="TuG1812G0400002239.01.T01.cds460881"/>
    </source>
</evidence>
<reference evidence="2" key="1">
    <citation type="journal article" date="2013" name="Nature">
        <title>Draft genome of the wheat A-genome progenitor Triticum urartu.</title>
        <authorList>
            <person name="Ling H.Q."/>
            <person name="Zhao S."/>
            <person name="Liu D."/>
            <person name="Wang J."/>
            <person name="Sun H."/>
            <person name="Zhang C."/>
            <person name="Fan H."/>
            <person name="Li D."/>
            <person name="Dong L."/>
            <person name="Tao Y."/>
            <person name="Gao C."/>
            <person name="Wu H."/>
            <person name="Li Y."/>
            <person name="Cui Y."/>
            <person name="Guo X."/>
            <person name="Zheng S."/>
            <person name="Wang B."/>
            <person name="Yu K."/>
            <person name="Liang Q."/>
            <person name="Yang W."/>
            <person name="Lou X."/>
            <person name="Chen J."/>
            <person name="Feng M."/>
            <person name="Jian J."/>
            <person name="Zhang X."/>
            <person name="Luo G."/>
            <person name="Jiang Y."/>
            <person name="Liu J."/>
            <person name="Wang Z."/>
            <person name="Sha Y."/>
            <person name="Zhang B."/>
            <person name="Wu H."/>
            <person name="Tang D."/>
            <person name="Shen Q."/>
            <person name="Xue P."/>
            <person name="Zou S."/>
            <person name="Wang X."/>
            <person name="Liu X."/>
            <person name="Wang F."/>
            <person name="Yang Y."/>
            <person name="An X."/>
            <person name="Dong Z."/>
            <person name="Zhang K."/>
            <person name="Zhang X."/>
            <person name="Luo M.C."/>
            <person name="Dvorak J."/>
            <person name="Tong Y."/>
            <person name="Wang J."/>
            <person name="Yang H."/>
            <person name="Li Z."/>
            <person name="Wang D."/>
            <person name="Zhang A."/>
            <person name="Wang J."/>
        </authorList>
    </citation>
    <scope>NUCLEOTIDE SEQUENCE</scope>
    <source>
        <strain evidence="2">cv. G1812</strain>
    </source>
</reference>
<reference evidence="1" key="2">
    <citation type="submission" date="2018-03" db="EMBL/GenBank/DDBJ databases">
        <title>The Triticum urartu genome reveals the dynamic nature of wheat genome evolution.</title>
        <authorList>
            <person name="Ling H."/>
            <person name="Ma B."/>
            <person name="Shi X."/>
            <person name="Liu H."/>
            <person name="Dong L."/>
            <person name="Sun H."/>
            <person name="Cao Y."/>
            <person name="Gao Q."/>
            <person name="Zheng S."/>
            <person name="Li Y."/>
            <person name="Yu Y."/>
            <person name="Du H."/>
            <person name="Qi M."/>
            <person name="Li Y."/>
            <person name="Yu H."/>
            <person name="Cui Y."/>
            <person name="Wang N."/>
            <person name="Chen C."/>
            <person name="Wu H."/>
            <person name="Zhao Y."/>
            <person name="Zhang J."/>
            <person name="Li Y."/>
            <person name="Zhou W."/>
            <person name="Zhang B."/>
            <person name="Hu W."/>
            <person name="Eijk M."/>
            <person name="Tang J."/>
            <person name="Witsenboer H."/>
            <person name="Zhao S."/>
            <person name="Li Z."/>
            <person name="Zhang A."/>
            <person name="Wang D."/>
            <person name="Liang C."/>
        </authorList>
    </citation>
    <scope>NUCLEOTIDE SEQUENCE [LARGE SCALE GENOMIC DNA]</scope>
    <source>
        <strain evidence="1">cv. G1812</strain>
    </source>
</reference>
<evidence type="ECO:0000313" key="2">
    <source>
        <dbReference type="Proteomes" id="UP000015106"/>
    </source>
</evidence>
<protein>
    <submittedName>
        <fullName evidence="1">Uncharacterized protein</fullName>
    </submittedName>
</protein>
<dbReference type="EnsemblPlants" id="TuG1812G0400002239.01.T01">
    <property type="protein sequence ID" value="TuG1812G0400002239.01.T01.cds460881"/>
    <property type="gene ID" value="TuG1812G0400002239.01"/>
</dbReference>
<sequence length="121" mass="13181">ALARRVRREACRRTYVVLVVVAGAWLDIDRRSFREAGGALASMAMGEARGARRLSGTKDGYKGQLSAGRGELLPFSRVLACSGGEERRSKAELGEQSEEFILLRAHAPALRCVRVPVGRRG</sequence>
<dbReference type="Gramene" id="TuG1812G0400002239.01.T01">
    <property type="protein sequence ID" value="TuG1812G0400002239.01.T01.cds460881"/>
    <property type="gene ID" value="TuG1812G0400002239.01"/>
</dbReference>
<accession>A0A8R7Q3R9</accession>
<reference evidence="1" key="3">
    <citation type="submission" date="2022-06" db="UniProtKB">
        <authorList>
            <consortium name="EnsemblPlants"/>
        </authorList>
    </citation>
    <scope>IDENTIFICATION</scope>
</reference>
<proteinExistence type="predicted"/>
<dbReference type="Proteomes" id="UP000015106">
    <property type="component" value="Chromosome 4"/>
</dbReference>
<keyword evidence="2" id="KW-1185">Reference proteome</keyword>
<name>A0A8R7Q3R9_TRIUA</name>
<organism evidence="1 2">
    <name type="scientific">Triticum urartu</name>
    <name type="common">Red wild einkorn</name>
    <name type="synonym">Crithodium urartu</name>
    <dbReference type="NCBI Taxonomy" id="4572"/>
    <lineage>
        <taxon>Eukaryota</taxon>
        <taxon>Viridiplantae</taxon>
        <taxon>Streptophyta</taxon>
        <taxon>Embryophyta</taxon>
        <taxon>Tracheophyta</taxon>
        <taxon>Spermatophyta</taxon>
        <taxon>Magnoliopsida</taxon>
        <taxon>Liliopsida</taxon>
        <taxon>Poales</taxon>
        <taxon>Poaceae</taxon>
        <taxon>BOP clade</taxon>
        <taxon>Pooideae</taxon>
        <taxon>Triticodae</taxon>
        <taxon>Triticeae</taxon>
        <taxon>Triticinae</taxon>
        <taxon>Triticum</taxon>
    </lineage>
</organism>
<dbReference type="AlphaFoldDB" id="A0A8R7Q3R9"/>